<organism evidence="1 2">
    <name type="scientific">Kribbella solani</name>
    <dbReference type="NCBI Taxonomy" id="236067"/>
    <lineage>
        <taxon>Bacteria</taxon>
        <taxon>Bacillati</taxon>
        <taxon>Actinomycetota</taxon>
        <taxon>Actinomycetes</taxon>
        <taxon>Propionibacteriales</taxon>
        <taxon>Kribbellaceae</taxon>
        <taxon>Kribbella</taxon>
    </lineage>
</organism>
<dbReference type="InterPro" id="IPR021793">
    <property type="entry name" value="Oprl"/>
</dbReference>
<dbReference type="AlphaFoldDB" id="A0A841E070"/>
<protein>
    <submittedName>
        <fullName evidence="1">Uncharacterized protein</fullName>
    </submittedName>
</protein>
<keyword evidence="2" id="KW-1185">Reference proteome</keyword>
<reference evidence="1 2" key="1">
    <citation type="submission" date="2020-08" db="EMBL/GenBank/DDBJ databases">
        <title>Sequencing the genomes of 1000 actinobacteria strains.</title>
        <authorList>
            <person name="Klenk H.-P."/>
        </authorList>
    </citation>
    <scope>NUCLEOTIDE SEQUENCE [LARGE SCALE GENOMIC DNA]</scope>
    <source>
        <strain evidence="1 2">DSM 17294</strain>
    </source>
</reference>
<comment type="caution">
    <text evidence="1">The sequence shown here is derived from an EMBL/GenBank/DDBJ whole genome shotgun (WGS) entry which is preliminary data.</text>
</comment>
<dbReference type="Pfam" id="PF11839">
    <property type="entry name" value="Alanine_zipper"/>
    <property type="match status" value="1"/>
</dbReference>
<name>A0A841E070_9ACTN</name>
<gene>
    <name evidence="1" type="ORF">HDA44_005756</name>
</gene>
<dbReference type="EMBL" id="JACHNF010000001">
    <property type="protein sequence ID" value="MBB5982415.1"/>
    <property type="molecule type" value="Genomic_DNA"/>
</dbReference>
<proteinExistence type="predicted"/>
<accession>A0A841E070</accession>
<dbReference type="Proteomes" id="UP000558997">
    <property type="component" value="Unassembled WGS sequence"/>
</dbReference>
<evidence type="ECO:0000313" key="1">
    <source>
        <dbReference type="EMBL" id="MBB5982415.1"/>
    </source>
</evidence>
<dbReference type="RefSeq" id="WP_184839608.1">
    <property type="nucleotide sequence ID" value="NZ_BAAAVN010000008.1"/>
</dbReference>
<sequence>MTTDTGPAAHIRQGTVESWDGATGNNVLRVAGGQLLNVPSLTAESASLQAGDVVNLLSAGNKWFLLGKVTTPGDPGTVPTWTADISALTGQVDTIQTVTIPAVQGDVTVVQGQVTDLGSDVTAAQTAADNAASAAADAVSTASTAQTTATNAQTAADAAQADVDALTGTTLPALQAQVDGILPITETDISDDAITTPKIAAGAITAAEIAALAVTTSALAANAVTAAKIAAGTITATELAAGAVTAAKIAAGTITGDKLSATAIDGKTITGSLIRTAASGQRIELNSSQDKVLFYSGEPTEDFPGSIYADVVGVGGTAAGTYINSPVVSGSPASQLILGSRSDTNSSTSFLYSDQIQLNGLNSQIAIGVGNQIQLEAADEVFITSDSSGIQVEGTYLTFNGGNVAVGSPFWLGYLSSAPAVPAASTLTTLTGWTTIENDGIPNVGTGVFTIPAGGGGLYRISGQLWWSPFNGAVSGTRLTQAVKTSGSAAVIASVTVDPPSGTSSGKAPALAQWNKLFRLAAGDTVIIRFQHTSSGSETNKVPTATTQDISFFQIVREQL</sequence>
<evidence type="ECO:0000313" key="2">
    <source>
        <dbReference type="Proteomes" id="UP000558997"/>
    </source>
</evidence>